<dbReference type="EMBL" id="JACXWY010000005">
    <property type="protein sequence ID" value="MBD3846274.1"/>
    <property type="molecule type" value="Genomic_DNA"/>
</dbReference>
<keyword evidence="1" id="KW-0805">Transcription regulation</keyword>
<dbReference type="SMART" id="SM00345">
    <property type="entry name" value="HTH_GNTR"/>
    <property type="match status" value="1"/>
</dbReference>
<dbReference type="Pfam" id="PF07729">
    <property type="entry name" value="FCD"/>
    <property type="match status" value="1"/>
</dbReference>
<evidence type="ECO:0000256" key="1">
    <source>
        <dbReference type="ARBA" id="ARBA00023015"/>
    </source>
</evidence>
<dbReference type="PANTHER" id="PTHR43537:SF49">
    <property type="entry name" value="TRANSCRIPTIONAL REGULATORY PROTEIN"/>
    <property type="match status" value="1"/>
</dbReference>
<proteinExistence type="predicted"/>
<dbReference type="AlphaFoldDB" id="A0A927ECN6"/>
<dbReference type="PROSITE" id="PS50949">
    <property type="entry name" value="HTH_GNTR"/>
    <property type="match status" value="1"/>
</dbReference>
<protein>
    <submittedName>
        <fullName evidence="5">GntR family transcriptional regulator</fullName>
    </submittedName>
</protein>
<dbReference type="SUPFAM" id="SSF48008">
    <property type="entry name" value="GntR ligand-binding domain-like"/>
    <property type="match status" value="1"/>
</dbReference>
<dbReference type="Proteomes" id="UP000619295">
    <property type="component" value="Unassembled WGS sequence"/>
</dbReference>
<dbReference type="PANTHER" id="PTHR43537">
    <property type="entry name" value="TRANSCRIPTIONAL REGULATOR, GNTR FAMILY"/>
    <property type="match status" value="1"/>
</dbReference>
<comment type="caution">
    <text evidence="5">The sequence shown here is derived from an EMBL/GenBank/DDBJ whole genome shotgun (WGS) entry which is preliminary data.</text>
</comment>
<evidence type="ECO:0000256" key="2">
    <source>
        <dbReference type="ARBA" id="ARBA00023125"/>
    </source>
</evidence>
<accession>A0A927ECN6</accession>
<keyword evidence="3" id="KW-0804">Transcription</keyword>
<reference evidence="5" key="1">
    <citation type="submission" date="2020-09" db="EMBL/GenBank/DDBJ databases">
        <title>Bosea spartocytisi sp. nov. a root nodule endophyte of Spartocytisus supranubius in the high mountain ecosystem fo the Teide National Park (Canary Islands, Spain).</title>
        <authorList>
            <person name="Pulido-Suarez L."/>
            <person name="Peix A."/>
            <person name="Igual J.M."/>
            <person name="Socas-Perez N."/>
            <person name="Velazquez E."/>
            <person name="Flores-Felix J.D."/>
            <person name="Leon-Barrios M."/>
        </authorList>
    </citation>
    <scope>NUCLEOTIDE SEQUENCE</scope>
    <source>
        <strain evidence="5">SSUT16</strain>
    </source>
</reference>
<name>A0A927ECN6_9HYPH</name>
<evidence type="ECO:0000313" key="5">
    <source>
        <dbReference type="EMBL" id="MBD3846274.1"/>
    </source>
</evidence>
<keyword evidence="2" id="KW-0238">DNA-binding</keyword>
<feature type="domain" description="HTH gntR-type" evidence="4">
    <location>
        <begin position="13"/>
        <end position="80"/>
    </location>
</feature>
<sequence length="228" mass="25234">MTKLPKRASTGGRDLVFDAYERIRALIQKGELAIGERVTEIGLATILGMSRTPVHEAIARLETDGLLTNEPRRGLIVTDLDHQQIVELYFMREVLEGAAARLTAQAASEIELATFAGLVEAEAGALDDVQRMSEINRNFRHLLALSSHNRYLLRSLNQLSVTMSLLPTLIGENGRAAVLHRQHREITEALLRRDGLAAESLIKAQVRSSQQHRMSIMLRAHASTGTRG</sequence>
<dbReference type="SMART" id="SM00895">
    <property type="entry name" value="FCD"/>
    <property type="match status" value="1"/>
</dbReference>
<dbReference type="SUPFAM" id="SSF46785">
    <property type="entry name" value="Winged helix' DNA-binding domain"/>
    <property type="match status" value="1"/>
</dbReference>
<gene>
    <name evidence="5" type="ORF">IED13_11240</name>
</gene>
<dbReference type="GO" id="GO:0003700">
    <property type="term" value="F:DNA-binding transcription factor activity"/>
    <property type="evidence" value="ECO:0007669"/>
    <property type="project" value="InterPro"/>
</dbReference>
<evidence type="ECO:0000256" key="3">
    <source>
        <dbReference type="ARBA" id="ARBA00023163"/>
    </source>
</evidence>
<dbReference type="InterPro" id="IPR036388">
    <property type="entry name" value="WH-like_DNA-bd_sf"/>
</dbReference>
<dbReference type="GO" id="GO:0003677">
    <property type="term" value="F:DNA binding"/>
    <property type="evidence" value="ECO:0007669"/>
    <property type="project" value="UniProtKB-KW"/>
</dbReference>
<dbReference type="Gene3D" id="1.10.10.10">
    <property type="entry name" value="Winged helix-like DNA-binding domain superfamily/Winged helix DNA-binding domain"/>
    <property type="match status" value="1"/>
</dbReference>
<dbReference type="InterPro" id="IPR011711">
    <property type="entry name" value="GntR_C"/>
</dbReference>
<dbReference type="CDD" id="cd07377">
    <property type="entry name" value="WHTH_GntR"/>
    <property type="match status" value="1"/>
</dbReference>
<dbReference type="InterPro" id="IPR000524">
    <property type="entry name" value="Tscrpt_reg_HTH_GntR"/>
</dbReference>
<evidence type="ECO:0000313" key="6">
    <source>
        <dbReference type="Proteomes" id="UP000619295"/>
    </source>
</evidence>
<dbReference type="InterPro" id="IPR036390">
    <property type="entry name" value="WH_DNA-bd_sf"/>
</dbReference>
<evidence type="ECO:0000259" key="4">
    <source>
        <dbReference type="PROSITE" id="PS50949"/>
    </source>
</evidence>
<dbReference type="Pfam" id="PF00392">
    <property type="entry name" value="GntR"/>
    <property type="match status" value="1"/>
</dbReference>
<keyword evidence="6" id="KW-1185">Reference proteome</keyword>
<organism evidence="5 6">
    <name type="scientific">Bosea spartocytisi</name>
    <dbReference type="NCBI Taxonomy" id="2773451"/>
    <lineage>
        <taxon>Bacteria</taxon>
        <taxon>Pseudomonadati</taxon>
        <taxon>Pseudomonadota</taxon>
        <taxon>Alphaproteobacteria</taxon>
        <taxon>Hyphomicrobiales</taxon>
        <taxon>Boseaceae</taxon>
        <taxon>Bosea</taxon>
    </lineage>
</organism>
<dbReference type="InterPro" id="IPR008920">
    <property type="entry name" value="TF_FadR/GntR_C"/>
</dbReference>
<dbReference type="RefSeq" id="WP_038362668.1">
    <property type="nucleotide sequence ID" value="NZ_JACXWY010000005.1"/>
</dbReference>
<dbReference type="Gene3D" id="1.20.120.530">
    <property type="entry name" value="GntR ligand-binding domain-like"/>
    <property type="match status" value="1"/>
</dbReference>